<dbReference type="PROSITE" id="PS50206">
    <property type="entry name" value="RHODANESE_3"/>
    <property type="match status" value="1"/>
</dbReference>
<dbReference type="GO" id="GO:0016740">
    <property type="term" value="F:transferase activity"/>
    <property type="evidence" value="ECO:0007669"/>
    <property type="project" value="UniProtKB-KW"/>
</dbReference>
<evidence type="ECO:0000313" key="4">
    <source>
        <dbReference type="Proteomes" id="UP000239263"/>
    </source>
</evidence>
<name>A0A2S7X4B6_9GAMM</name>
<proteinExistence type="predicted"/>
<evidence type="ECO:0000259" key="2">
    <source>
        <dbReference type="PROSITE" id="PS50206"/>
    </source>
</evidence>
<organism evidence="3 4">
    <name type="scientific">Aliivibrio sifiae</name>
    <dbReference type="NCBI Taxonomy" id="566293"/>
    <lineage>
        <taxon>Bacteria</taxon>
        <taxon>Pseudomonadati</taxon>
        <taxon>Pseudomonadota</taxon>
        <taxon>Gammaproteobacteria</taxon>
        <taxon>Vibrionales</taxon>
        <taxon>Vibrionaceae</taxon>
        <taxon>Aliivibrio</taxon>
    </lineage>
</organism>
<reference evidence="3 4" key="1">
    <citation type="submission" date="2016-12" db="EMBL/GenBank/DDBJ databases">
        <title>Diversity of luminous bacteria.</title>
        <authorList>
            <person name="Yoshizawa S."/>
            <person name="Kogure K."/>
        </authorList>
    </citation>
    <scope>NUCLEOTIDE SEQUENCE [LARGE SCALE GENOMIC DNA]</scope>
    <source>
        <strain evidence="3 4">ATCC 33715</strain>
    </source>
</reference>
<gene>
    <name evidence="3" type="ORF">BTO22_16310</name>
</gene>
<dbReference type="EMBL" id="MSCO01000002">
    <property type="protein sequence ID" value="PQJ85040.1"/>
    <property type="molecule type" value="Genomic_DNA"/>
</dbReference>
<dbReference type="OrthoDB" id="9814704at2"/>
<dbReference type="Proteomes" id="UP000239263">
    <property type="component" value="Unassembled WGS sequence"/>
</dbReference>
<dbReference type="SMART" id="SM00450">
    <property type="entry name" value="RHOD"/>
    <property type="match status" value="1"/>
</dbReference>
<dbReference type="PANTHER" id="PTHR43031">
    <property type="entry name" value="FAD-DEPENDENT OXIDOREDUCTASE"/>
    <property type="match status" value="1"/>
</dbReference>
<evidence type="ECO:0000313" key="3">
    <source>
        <dbReference type="EMBL" id="PQJ85040.1"/>
    </source>
</evidence>
<dbReference type="InterPro" id="IPR050229">
    <property type="entry name" value="GlpE_sulfurtransferase"/>
</dbReference>
<keyword evidence="1" id="KW-0732">Signal</keyword>
<dbReference type="Pfam" id="PF00581">
    <property type="entry name" value="Rhodanese"/>
    <property type="match status" value="1"/>
</dbReference>
<dbReference type="Gene3D" id="3.40.250.10">
    <property type="entry name" value="Rhodanese-like domain"/>
    <property type="match status" value="1"/>
</dbReference>
<keyword evidence="3" id="KW-0808">Transferase</keyword>
<dbReference type="AlphaFoldDB" id="A0A2S7X4B6"/>
<feature type="domain" description="Rhodanese" evidence="2">
    <location>
        <begin position="31"/>
        <end position="114"/>
    </location>
</feature>
<comment type="caution">
    <text evidence="3">The sequence shown here is derived from an EMBL/GenBank/DDBJ whole genome shotgun (WGS) entry which is preliminary data.</text>
</comment>
<dbReference type="SUPFAM" id="SSF52821">
    <property type="entry name" value="Rhodanese/Cell cycle control phosphatase"/>
    <property type="match status" value="1"/>
</dbReference>
<protein>
    <submittedName>
        <fullName evidence="3">Sulfurtransferase</fullName>
    </submittedName>
</protein>
<dbReference type="FunFam" id="3.40.250.10:FF:000049">
    <property type="entry name" value="Phage shock protein E"/>
    <property type="match status" value="1"/>
</dbReference>
<sequence>MKTKVGLCLLLAITSFTSWASERSDKAWHLVDHGALLIDVRTPNEFNQGHVKGAANLPLNTVNTAFADIDKNTPIVVYCRSGNRSGKAMTYLQQEGFTQVHNGGGLDEMLSSQPTK</sequence>
<dbReference type="CDD" id="cd00158">
    <property type="entry name" value="RHOD"/>
    <property type="match status" value="1"/>
</dbReference>
<dbReference type="InterPro" id="IPR001763">
    <property type="entry name" value="Rhodanese-like_dom"/>
</dbReference>
<evidence type="ECO:0000256" key="1">
    <source>
        <dbReference type="SAM" id="SignalP"/>
    </source>
</evidence>
<accession>A0A2S7X4B6</accession>
<dbReference type="PANTHER" id="PTHR43031:SF1">
    <property type="entry name" value="PYRIDINE NUCLEOTIDE-DISULPHIDE OXIDOREDUCTASE"/>
    <property type="match status" value="1"/>
</dbReference>
<dbReference type="InterPro" id="IPR036873">
    <property type="entry name" value="Rhodanese-like_dom_sf"/>
</dbReference>
<feature type="signal peptide" evidence="1">
    <location>
        <begin position="1"/>
        <end position="20"/>
    </location>
</feature>
<dbReference type="RefSeq" id="WP_105056405.1">
    <property type="nucleotide sequence ID" value="NZ_CAWNRT010000002.1"/>
</dbReference>
<feature type="chain" id="PRO_5015764512" evidence="1">
    <location>
        <begin position="21"/>
        <end position="116"/>
    </location>
</feature>